<protein>
    <recommendedName>
        <fullName evidence="2">TauD/TfdA-like domain-containing protein</fullName>
    </recommendedName>
</protein>
<evidence type="ECO:0000256" key="1">
    <source>
        <dbReference type="ARBA" id="ARBA00023002"/>
    </source>
</evidence>
<dbReference type="OrthoDB" id="272271at2759"/>
<dbReference type="PANTHER" id="PTHR10696:SF54">
    <property type="entry name" value="FAMILY OXIDOREDUCTASE, PUTATIVE (AFU_ORTHOLOGUE AFUA_4G13850)-RELATED"/>
    <property type="match status" value="1"/>
</dbReference>
<dbReference type="Proteomes" id="UP000184383">
    <property type="component" value="Unassembled WGS sequence"/>
</dbReference>
<dbReference type="PANTHER" id="PTHR10696">
    <property type="entry name" value="GAMMA-BUTYROBETAINE HYDROXYLASE-RELATED"/>
    <property type="match status" value="1"/>
</dbReference>
<feature type="domain" description="TauD/TfdA-like" evidence="2">
    <location>
        <begin position="99"/>
        <end position="318"/>
    </location>
</feature>
<dbReference type="Gene3D" id="3.60.130.10">
    <property type="entry name" value="Clavaminate synthase-like"/>
    <property type="match status" value="1"/>
</dbReference>
<dbReference type="RefSeq" id="XP_040685067.1">
    <property type="nucleotide sequence ID" value="XM_040832177.1"/>
</dbReference>
<dbReference type="AlphaFoldDB" id="A0A1L9R8Z7"/>
<evidence type="ECO:0000259" key="2">
    <source>
        <dbReference type="Pfam" id="PF02668"/>
    </source>
</evidence>
<dbReference type="InterPro" id="IPR050411">
    <property type="entry name" value="AlphaKG_dependent_hydroxylases"/>
</dbReference>
<dbReference type="EMBL" id="KV878216">
    <property type="protein sequence ID" value="OJJ31390.1"/>
    <property type="molecule type" value="Genomic_DNA"/>
</dbReference>
<gene>
    <name evidence="3" type="ORF">ASPWEDRAFT_187270</name>
</gene>
<reference evidence="4" key="1">
    <citation type="journal article" date="2017" name="Genome Biol.">
        <title>Comparative genomics reveals high biological diversity and specific adaptations in the industrially and medically important fungal genus Aspergillus.</title>
        <authorList>
            <person name="de Vries R.P."/>
            <person name="Riley R."/>
            <person name="Wiebenga A."/>
            <person name="Aguilar-Osorio G."/>
            <person name="Amillis S."/>
            <person name="Uchima C.A."/>
            <person name="Anderluh G."/>
            <person name="Asadollahi M."/>
            <person name="Askin M."/>
            <person name="Barry K."/>
            <person name="Battaglia E."/>
            <person name="Bayram O."/>
            <person name="Benocci T."/>
            <person name="Braus-Stromeyer S.A."/>
            <person name="Caldana C."/>
            <person name="Canovas D."/>
            <person name="Cerqueira G.C."/>
            <person name="Chen F."/>
            <person name="Chen W."/>
            <person name="Choi C."/>
            <person name="Clum A."/>
            <person name="Dos Santos R.A."/>
            <person name="Damasio A.R."/>
            <person name="Diallinas G."/>
            <person name="Emri T."/>
            <person name="Fekete E."/>
            <person name="Flipphi M."/>
            <person name="Freyberg S."/>
            <person name="Gallo A."/>
            <person name="Gournas C."/>
            <person name="Habgood R."/>
            <person name="Hainaut M."/>
            <person name="Harispe M.L."/>
            <person name="Henrissat B."/>
            <person name="Hilden K.S."/>
            <person name="Hope R."/>
            <person name="Hossain A."/>
            <person name="Karabika E."/>
            <person name="Karaffa L."/>
            <person name="Karanyi Z."/>
            <person name="Krasevec N."/>
            <person name="Kuo A."/>
            <person name="Kusch H."/>
            <person name="LaButti K."/>
            <person name="Lagendijk E.L."/>
            <person name="Lapidus A."/>
            <person name="Levasseur A."/>
            <person name="Lindquist E."/>
            <person name="Lipzen A."/>
            <person name="Logrieco A.F."/>
            <person name="MacCabe A."/>
            <person name="Maekelae M.R."/>
            <person name="Malavazi I."/>
            <person name="Melin P."/>
            <person name="Meyer V."/>
            <person name="Mielnichuk N."/>
            <person name="Miskei M."/>
            <person name="Molnar A.P."/>
            <person name="Mule G."/>
            <person name="Ngan C.Y."/>
            <person name="Orejas M."/>
            <person name="Orosz E."/>
            <person name="Ouedraogo J.P."/>
            <person name="Overkamp K.M."/>
            <person name="Park H.-S."/>
            <person name="Perrone G."/>
            <person name="Piumi F."/>
            <person name="Punt P.J."/>
            <person name="Ram A.F."/>
            <person name="Ramon A."/>
            <person name="Rauscher S."/>
            <person name="Record E."/>
            <person name="Riano-Pachon D.M."/>
            <person name="Robert V."/>
            <person name="Roehrig J."/>
            <person name="Ruller R."/>
            <person name="Salamov A."/>
            <person name="Salih N.S."/>
            <person name="Samson R.A."/>
            <person name="Sandor E."/>
            <person name="Sanguinetti M."/>
            <person name="Schuetze T."/>
            <person name="Sepcic K."/>
            <person name="Shelest E."/>
            <person name="Sherlock G."/>
            <person name="Sophianopoulou V."/>
            <person name="Squina F.M."/>
            <person name="Sun H."/>
            <person name="Susca A."/>
            <person name="Todd R.B."/>
            <person name="Tsang A."/>
            <person name="Unkles S.E."/>
            <person name="van de Wiele N."/>
            <person name="van Rossen-Uffink D."/>
            <person name="Oliveira J.V."/>
            <person name="Vesth T.C."/>
            <person name="Visser J."/>
            <person name="Yu J.-H."/>
            <person name="Zhou M."/>
            <person name="Andersen M.R."/>
            <person name="Archer D.B."/>
            <person name="Baker S.E."/>
            <person name="Benoit I."/>
            <person name="Brakhage A.A."/>
            <person name="Braus G.H."/>
            <person name="Fischer R."/>
            <person name="Frisvad J.C."/>
            <person name="Goldman G.H."/>
            <person name="Houbraken J."/>
            <person name="Oakley B."/>
            <person name="Pocsi I."/>
            <person name="Scazzocchio C."/>
            <person name="Seiboth B."/>
            <person name="vanKuyk P.A."/>
            <person name="Wortman J."/>
            <person name="Dyer P.S."/>
            <person name="Grigoriev I.V."/>
        </authorList>
    </citation>
    <scope>NUCLEOTIDE SEQUENCE [LARGE SCALE GENOMIC DNA]</scope>
    <source>
        <strain evidence="4">DTO 134E9</strain>
    </source>
</reference>
<accession>A0A1L9R8Z7</accession>
<dbReference type="SUPFAM" id="SSF51197">
    <property type="entry name" value="Clavaminate synthase-like"/>
    <property type="match status" value="1"/>
</dbReference>
<evidence type="ECO:0000313" key="4">
    <source>
        <dbReference type="Proteomes" id="UP000184383"/>
    </source>
</evidence>
<dbReference type="Pfam" id="PF02668">
    <property type="entry name" value="TauD"/>
    <property type="match status" value="1"/>
</dbReference>
<proteinExistence type="predicted"/>
<dbReference type="InterPro" id="IPR003819">
    <property type="entry name" value="TauD/TfdA-like"/>
</dbReference>
<organism evidence="3 4">
    <name type="scientific">Aspergillus wentii DTO 134E9</name>
    <dbReference type="NCBI Taxonomy" id="1073089"/>
    <lineage>
        <taxon>Eukaryota</taxon>
        <taxon>Fungi</taxon>
        <taxon>Dikarya</taxon>
        <taxon>Ascomycota</taxon>
        <taxon>Pezizomycotina</taxon>
        <taxon>Eurotiomycetes</taxon>
        <taxon>Eurotiomycetidae</taxon>
        <taxon>Eurotiales</taxon>
        <taxon>Aspergillaceae</taxon>
        <taxon>Aspergillus</taxon>
        <taxon>Aspergillus subgen. Cremei</taxon>
    </lineage>
</organism>
<dbReference type="GO" id="GO:0016491">
    <property type="term" value="F:oxidoreductase activity"/>
    <property type="evidence" value="ECO:0007669"/>
    <property type="project" value="UniProtKB-KW"/>
</dbReference>
<keyword evidence="4" id="KW-1185">Reference proteome</keyword>
<dbReference type="STRING" id="1073089.A0A1L9R8Z7"/>
<evidence type="ECO:0000313" key="3">
    <source>
        <dbReference type="EMBL" id="OJJ31390.1"/>
    </source>
</evidence>
<name>A0A1L9R8Z7_ASPWE</name>
<keyword evidence="1" id="KW-0560">Oxidoreductase</keyword>
<dbReference type="VEuPathDB" id="FungiDB:ASPWEDRAFT_187270"/>
<dbReference type="GeneID" id="63748025"/>
<sequence>MSPVESIPYYPDRAQYDARVLDHLQRQPAQAALPAGFPAELDSDMVWEGSDLNLEESAQENRTKLMVLNTSQLAEIDAALSYFQTLSKSMHELDPSTFPSPSLHPVLRAVSDNLHYGYGFTLIRGIPVTQYTREENMIIYVGVSAHIASNRGLINLRSLEDKQQNFSLAAYSDGEVIFHTDVGDIVSLFTLDEAASGGESLLASGWRVYNELAKNRPDLIRVLAEDWPIPNGKQPDIVTHRPLLFYQPPAGDAPERRNLLNSAQAEALDALHFLAEKFHVSMQLQRGDMQFINNMSMIHARNSYQDDENHTRYLLRLWLRDPENAWTAPEPLQARKSRLYDEEFSYGPQVFPLDPSARSAPPS</sequence>
<dbReference type="InterPro" id="IPR042098">
    <property type="entry name" value="TauD-like_sf"/>
</dbReference>